<dbReference type="AlphaFoldDB" id="A0A2N3LNL5"/>
<evidence type="ECO:0000313" key="2">
    <source>
        <dbReference type="Proteomes" id="UP000233440"/>
    </source>
</evidence>
<evidence type="ECO:0000313" key="1">
    <source>
        <dbReference type="EMBL" id="PKR86282.1"/>
    </source>
</evidence>
<organism evidence="1 2">
    <name type="scientific">Heyndrickxia camelliae</name>
    <dbReference type="NCBI Taxonomy" id="1707093"/>
    <lineage>
        <taxon>Bacteria</taxon>
        <taxon>Bacillati</taxon>
        <taxon>Bacillota</taxon>
        <taxon>Bacilli</taxon>
        <taxon>Bacillales</taxon>
        <taxon>Bacillaceae</taxon>
        <taxon>Heyndrickxia</taxon>
    </lineage>
</organism>
<gene>
    <name evidence="1" type="ORF">CWO92_04060</name>
</gene>
<proteinExistence type="predicted"/>
<dbReference type="Proteomes" id="UP000233440">
    <property type="component" value="Unassembled WGS sequence"/>
</dbReference>
<sequence>MNMPQIRLQSTQAKIEITTTPGQMSIQQPTADLDLQQPPAEMTINRTPSVLNIDQSQARADLDLKSIFVRTREIAQKGYQDWVKGLARTAEEGNELMKIENHGKAIPKIAKQNSEPPMYDVNIGFIPSIGSVKLKYDPGNVEIQWNIKKPINNTKINKPIMDYNPGSVQVGIKQYQDLKIDFDNLKFVGINFELEI</sequence>
<dbReference type="EMBL" id="PIQO01000002">
    <property type="protein sequence ID" value="PKR86282.1"/>
    <property type="molecule type" value="Genomic_DNA"/>
</dbReference>
<reference evidence="1 2" key="1">
    <citation type="submission" date="2017-11" db="EMBL/GenBank/DDBJ databases">
        <title>Bacillus camelliae sp. nov., isolated from pu'er tea.</title>
        <authorList>
            <person name="Niu L."/>
        </authorList>
    </citation>
    <scope>NUCLEOTIDE SEQUENCE [LARGE SCALE GENOMIC DNA]</scope>
    <source>
        <strain evidence="1 2">7578-1</strain>
    </source>
</reference>
<dbReference type="InterPro" id="IPR045527">
    <property type="entry name" value="DUF6470"/>
</dbReference>
<name>A0A2N3LNL5_9BACI</name>
<dbReference type="Pfam" id="PF20074">
    <property type="entry name" value="DUF6470"/>
    <property type="match status" value="1"/>
</dbReference>
<dbReference type="RefSeq" id="WP_101352921.1">
    <property type="nucleotide sequence ID" value="NZ_PIQO01000002.1"/>
</dbReference>
<accession>A0A2N3LNL5</accession>
<protein>
    <submittedName>
        <fullName evidence="1">Uncharacterized protein</fullName>
    </submittedName>
</protein>
<dbReference type="OrthoDB" id="2112831at2"/>
<comment type="caution">
    <text evidence="1">The sequence shown here is derived from an EMBL/GenBank/DDBJ whole genome shotgun (WGS) entry which is preliminary data.</text>
</comment>
<keyword evidence="2" id="KW-1185">Reference proteome</keyword>